<reference evidence="1" key="1">
    <citation type="submission" date="2022-11" db="EMBL/GenBank/DDBJ databases">
        <authorList>
            <person name="Coimbra C."/>
        </authorList>
    </citation>
    <scope>NUCLEOTIDE SEQUENCE</scope>
    <source>
        <strain evidence="1">Jales19</strain>
    </source>
</reference>
<keyword evidence="2" id="KW-1185">Reference proteome</keyword>
<dbReference type="Proteomes" id="UP001152178">
    <property type="component" value="Unassembled WGS sequence"/>
</dbReference>
<gene>
    <name evidence="1" type="ORF">OOJ09_12790</name>
</gene>
<proteinExistence type="predicted"/>
<evidence type="ECO:0000313" key="1">
    <source>
        <dbReference type="EMBL" id="MCZ8545063.1"/>
    </source>
</evidence>
<evidence type="ECO:0000313" key="2">
    <source>
        <dbReference type="Proteomes" id="UP001152178"/>
    </source>
</evidence>
<accession>A0ABT4QU26</accession>
<sequence>MSKSHNAAGRSTYVFIFTSRRSFKVRISDHAIGMRRAMRGEEDLYIFAGSKPASWAVWLGELVRRLS</sequence>
<name>A0ABT4QU26_9HYPH</name>
<organism evidence="1 2">
    <name type="scientific">Mesorhizobium qingshengii</name>
    <dbReference type="NCBI Taxonomy" id="1165689"/>
    <lineage>
        <taxon>Bacteria</taxon>
        <taxon>Pseudomonadati</taxon>
        <taxon>Pseudomonadota</taxon>
        <taxon>Alphaproteobacteria</taxon>
        <taxon>Hyphomicrobiales</taxon>
        <taxon>Phyllobacteriaceae</taxon>
        <taxon>Mesorhizobium</taxon>
    </lineage>
</organism>
<protein>
    <submittedName>
        <fullName evidence="1">Uncharacterized protein</fullName>
    </submittedName>
</protein>
<comment type="caution">
    <text evidence="1">The sequence shown here is derived from an EMBL/GenBank/DDBJ whole genome shotgun (WGS) entry which is preliminary data.</text>
</comment>
<dbReference type="EMBL" id="JAPFQA010000004">
    <property type="protein sequence ID" value="MCZ8545063.1"/>
    <property type="molecule type" value="Genomic_DNA"/>
</dbReference>
<dbReference type="RefSeq" id="WP_269905557.1">
    <property type="nucleotide sequence ID" value="NZ_JAPFQA010000004.1"/>
</dbReference>